<dbReference type="PANTHER" id="PTHR23021:SF11">
    <property type="entry name" value="SERPENTINE RECEPTOR, CLASS T"/>
    <property type="match status" value="1"/>
</dbReference>
<keyword evidence="3" id="KW-1185">Reference proteome</keyword>
<keyword evidence="1" id="KW-0812">Transmembrane</keyword>
<keyword evidence="1" id="KW-1133">Transmembrane helix</keyword>
<feature type="transmembrane region" description="Helical" evidence="1">
    <location>
        <begin position="109"/>
        <end position="133"/>
    </location>
</feature>
<dbReference type="SUPFAM" id="SSF81321">
    <property type="entry name" value="Family A G protein-coupled receptor-like"/>
    <property type="match status" value="1"/>
</dbReference>
<reference evidence="2 3" key="1">
    <citation type="submission" date="2020-04" db="EMBL/GenBank/DDBJ databases">
        <authorList>
            <person name="Laetsch R D."/>
            <person name="Stevens L."/>
            <person name="Kumar S."/>
            <person name="Blaxter L. M."/>
        </authorList>
    </citation>
    <scope>NUCLEOTIDE SEQUENCE [LARGE SCALE GENOMIC DNA]</scope>
</reference>
<dbReference type="OrthoDB" id="5842676at2759"/>
<sequence length="257" mass="29006">MENDFNCSLSYFIFNSFKPHEFYYNCTSNDNVGEIQKPLGIYFISSGLFILILYTLCLIAMAKSDLMRSSCYKIMMLLGILDIICTFTNSLATGFLGYEGATFCSYPRFIFVMGSIGCGCWIGSCLICVILGINRCCDMNPNLKIRFIFQGSRTYIVIGVRPIHSNLLGQFRRFFHKCLYSTNFSPALLILIGQLAWQWSSGSVCVVYLIINRTIRKRVINLLISEGIQKRIHIGTLQSSSLNAARSRSGATLAWQI</sequence>
<feature type="transmembrane region" description="Helical" evidence="1">
    <location>
        <begin position="184"/>
        <end position="211"/>
    </location>
</feature>
<dbReference type="Pfam" id="PF10321">
    <property type="entry name" value="7TM_GPCR_Srt"/>
    <property type="match status" value="2"/>
</dbReference>
<keyword evidence="1" id="KW-0472">Membrane</keyword>
<name>A0A8S1F943_9PELO</name>
<evidence type="ECO:0000313" key="3">
    <source>
        <dbReference type="Proteomes" id="UP000494206"/>
    </source>
</evidence>
<feature type="transmembrane region" description="Helical" evidence="1">
    <location>
        <begin position="39"/>
        <end position="62"/>
    </location>
</feature>
<feature type="transmembrane region" description="Helical" evidence="1">
    <location>
        <begin position="74"/>
        <end position="97"/>
    </location>
</feature>
<feature type="transmembrane region" description="Helical" evidence="1">
    <location>
        <begin position="145"/>
        <end position="164"/>
    </location>
</feature>
<protein>
    <submittedName>
        <fullName evidence="2">Uncharacterized protein</fullName>
    </submittedName>
</protein>
<proteinExistence type="predicted"/>
<dbReference type="PANTHER" id="PTHR23021">
    <property type="entry name" value="SERPENTINE RECEPTOR, CLASS T"/>
    <property type="match status" value="1"/>
</dbReference>
<dbReference type="InterPro" id="IPR019425">
    <property type="entry name" value="7TM_GPCR_serpentine_rcpt_Srt"/>
</dbReference>
<evidence type="ECO:0000313" key="2">
    <source>
        <dbReference type="EMBL" id="CAB3409468.1"/>
    </source>
</evidence>
<dbReference type="AlphaFoldDB" id="A0A8S1F943"/>
<gene>
    <name evidence="2" type="ORF">CBOVIS_LOCUS11118</name>
</gene>
<accession>A0A8S1F943</accession>
<organism evidence="2 3">
    <name type="scientific">Caenorhabditis bovis</name>
    <dbReference type="NCBI Taxonomy" id="2654633"/>
    <lineage>
        <taxon>Eukaryota</taxon>
        <taxon>Metazoa</taxon>
        <taxon>Ecdysozoa</taxon>
        <taxon>Nematoda</taxon>
        <taxon>Chromadorea</taxon>
        <taxon>Rhabditida</taxon>
        <taxon>Rhabditina</taxon>
        <taxon>Rhabditomorpha</taxon>
        <taxon>Rhabditoidea</taxon>
        <taxon>Rhabditidae</taxon>
        <taxon>Peloderinae</taxon>
        <taxon>Caenorhabditis</taxon>
    </lineage>
</organism>
<dbReference type="EMBL" id="CADEPM010000008">
    <property type="protein sequence ID" value="CAB3409468.1"/>
    <property type="molecule type" value="Genomic_DNA"/>
</dbReference>
<evidence type="ECO:0000256" key="1">
    <source>
        <dbReference type="SAM" id="Phobius"/>
    </source>
</evidence>
<comment type="caution">
    <text evidence="2">The sequence shown here is derived from an EMBL/GenBank/DDBJ whole genome shotgun (WGS) entry which is preliminary data.</text>
</comment>
<dbReference type="Proteomes" id="UP000494206">
    <property type="component" value="Unassembled WGS sequence"/>
</dbReference>